<dbReference type="Pfam" id="PF20208">
    <property type="entry name" value="ARPP-1"/>
    <property type="match status" value="1"/>
</dbReference>
<keyword evidence="3" id="KW-1185">Reference proteome</keyword>
<gene>
    <name evidence="2" type="ORF">Q0590_19245</name>
</gene>
<dbReference type="EMBL" id="JAUKPO010000011">
    <property type="protein sequence ID" value="MDO1448420.1"/>
    <property type="molecule type" value="Genomic_DNA"/>
</dbReference>
<proteinExistence type="predicted"/>
<name>A0ABT8RCJ2_9BACT</name>
<organism evidence="2 3">
    <name type="scientific">Rhodocytophaga aerolata</name>
    <dbReference type="NCBI Taxonomy" id="455078"/>
    <lineage>
        <taxon>Bacteria</taxon>
        <taxon>Pseudomonadati</taxon>
        <taxon>Bacteroidota</taxon>
        <taxon>Cytophagia</taxon>
        <taxon>Cytophagales</taxon>
        <taxon>Rhodocytophagaceae</taxon>
        <taxon>Rhodocytophaga</taxon>
    </lineage>
</organism>
<accession>A0ABT8RCJ2</accession>
<evidence type="ECO:0000313" key="3">
    <source>
        <dbReference type="Proteomes" id="UP001168528"/>
    </source>
</evidence>
<evidence type="ECO:0000259" key="1">
    <source>
        <dbReference type="Pfam" id="PF20208"/>
    </source>
</evidence>
<evidence type="ECO:0000313" key="2">
    <source>
        <dbReference type="EMBL" id="MDO1448420.1"/>
    </source>
</evidence>
<dbReference type="RefSeq" id="WP_302039220.1">
    <property type="nucleotide sequence ID" value="NZ_JAUKPO010000011.1"/>
</dbReference>
<protein>
    <recommendedName>
        <fullName evidence="1">ARG and Rhodanese-Phosphatase-superfamily-associated domain-containing protein</fullName>
    </recommendedName>
</protein>
<comment type="caution">
    <text evidence="2">The sequence shown here is derived from an EMBL/GenBank/DDBJ whole genome shotgun (WGS) entry which is preliminary data.</text>
</comment>
<dbReference type="InterPro" id="IPR046699">
    <property type="entry name" value="ARPP-1"/>
</dbReference>
<feature type="domain" description="ARG and Rhodanese-Phosphatase-superfamily-associated" evidence="1">
    <location>
        <begin position="27"/>
        <end position="300"/>
    </location>
</feature>
<reference evidence="2" key="1">
    <citation type="submission" date="2023-07" db="EMBL/GenBank/DDBJ databases">
        <title>The genome sequence of Rhodocytophaga aerolata KACC 12507.</title>
        <authorList>
            <person name="Zhang X."/>
        </authorList>
    </citation>
    <scope>NUCLEOTIDE SEQUENCE</scope>
    <source>
        <strain evidence="2">KACC 12507</strain>
    </source>
</reference>
<sequence length="303" mass="33574">MKNILQAQLAEYVSACAFTPFEYPVDGAKLQIYTLHAAAEFSKPVIELSQALSKELAQITEIDTAGSVQELTVINQSECYLLIYEGSLLKGSKQNRVVNATLLLPPFSKNVIPASCVEQGRWRYSSPTFAKSEHDAPLFMRKCIREDIYSSRNLRGNQASLWKAVSNYSDSKKVYSQSSDFDDIYSRSQKPELIFPMGLNLPPTQGILVQNMGDCSMDFMANEKAFAGVLPRLVSGYEFSRKKEEVTPVDEPGKLVAKWILEGTVFEQPSVAIGTDIRIESPATHISALIVEGEVVSISMTPK</sequence>
<dbReference type="Proteomes" id="UP001168528">
    <property type="component" value="Unassembled WGS sequence"/>
</dbReference>